<evidence type="ECO:0000313" key="3">
    <source>
        <dbReference type="Proteomes" id="UP000277766"/>
    </source>
</evidence>
<sequence length="132" mass="14069">MDEFIIAPALHQAVGGLTLLAAVVATALTLLGAKKGQFSRTAAAAMIGLQVLLLLQTLIGIKLLDQGMGALQKVVHYLGGLGSLGFLMLFYWRSYQDESVKARWAAGLTAAFLAFVAMTFFIGNFYVNSLQG</sequence>
<accession>A0A431W5T2</accession>
<dbReference type="Proteomes" id="UP000277766">
    <property type="component" value="Unassembled WGS sequence"/>
</dbReference>
<comment type="caution">
    <text evidence="2">The sequence shown here is derived from an EMBL/GenBank/DDBJ whole genome shotgun (WGS) entry which is preliminary data.</text>
</comment>
<feature type="transmembrane region" description="Helical" evidence="1">
    <location>
        <begin position="74"/>
        <end position="92"/>
    </location>
</feature>
<keyword evidence="3" id="KW-1185">Reference proteome</keyword>
<feature type="transmembrane region" description="Helical" evidence="1">
    <location>
        <begin position="12"/>
        <end position="31"/>
    </location>
</feature>
<evidence type="ECO:0000256" key="1">
    <source>
        <dbReference type="SAM" id="Phobius"/>
    </source>
</evidence>
<reference evidence="2 3" key="1">
    <citation type="submission" date="2018-12" db="EMBL/GenBank/DDBJ databases">
        <title>Deinococcus radiophilus ATCC 27603 genome sequencing and assembly.</title>
        <authorList>
            <person name="Maclea K.S."/>
            <person name="Maynard C.R."/>
        </authorList>
    </citation>
    <scope>NUCLEOTIDE SEQUENCE [LARGE SCALE GENOMIC DNA]</scope>
    <source>
        <strain evidence="2 3">ATCC 27603</strain>
    </source>
</reference>
<dbReference type="EMBL" id="RXPE01000001">
    <property type="protein sequence ID" value="RTR30743.1"/>
    <property type="molecule type" value="Genomic_DNA"/>
</dbReference>
<gene>
    <name evidence="2" type="ORF">EJ104_00345</name>
</gene>
<protein>
    <recommendedName>
        <fullName evidence="4">DUF2231 domain-containing protein</fullName>
    </recommendedName>
</protein>
<evidence type="ECO:0008006" key="4">
    <source>
        <dbReference type="Google" id="ProtNLM"/>
    </source>
</evidence>
<proteinExistence type="predicted"/>
<name>A0A431W5T2_9DEIO</name>
<feature type="transmembrane region" description="Helical" evidence="1">
    <location>
        <begin position="104"/>
        <end position="127"/>
    </location>
</feature>
<keyword evidence="1" id="KW-0812">Transmembrane</keyword>
<evidence type="ECO:0000313" key="2">
    <source>
        <dbReference type="EMBL" id="RTR30743.1"/>
    </source>
</evidence>
<dbReference type="RefSeq" id="WP_126350771.1">
    <property type="nucleotide sequence ID" value="NZ_CP086380.1"/>
</dbReference>
<organism evidence="2 3">
    <name type="scientific">Deinococcus radiophilus</name>
    <dbReference type="NCBI Taxonomy" id="32062"/>
    <lineage>
        <taxon>Bacteria</taxon>
        <taxon>Thermotogati</taxon>
        <taxon>Deinococcota</taxon>
        <taxon>Deinococci</taxon>
        <taxon>Deinococcales</taxon>
        <taxon>Deinococcaceae</taxon>
        <taxon>Deinococcus</taxon>
    </lineage>
</organism>
<dbReference type="OrthoDB" id="70349at2"/>
<keyword evidence="1" id="KW-0472">Membrane</keyword>
<feature type="transmembrane region" description="Helical" evidence="1">
    <location>
        <begin position="43"/>
        <end position="62"/>
    </location>
</feature>
<dbReference type="AlphaFoldDB" id="A0A431W5T2"/>
<keyword evidence="1" id="KW-1133">Transmembrane helix</keyword>